<protein>
    <recommendedName>
        <fullName evidence="1">DUF4347 domain-containing protein</fullName>
    </recommendedName>
</protein>
<sequence length="503" mass="52879">MINLNLVLSGINLKRSIFLFILGLSGTVFSFSVQSDPLNKPVIKIDAAFDSQRADDRRANVRQEVVFIDSEVEDQLLLIRSIRSDAKIIYLAADKDGFSQIAHALSTEKQIDAIHIISHGQSGELILGSSSLNSNSLLKYKTEMRTIRNALSQDADILLYGCNVAQDARGEAFITSLALASGADVLASSDLTGSAIQGGDWILENSTGKIETAMVLSEQAITDYTGLLAAFSEAFDTDPTGGAPVSSFSRTLDSVQFDFTFTADGEGGDFAYEIANGDGGSASINSLSSLSGAGIERIIIVRNDGQDFTFTSIFINNTSGGTITVGGYNNNSLVGSTQTVANGASATLSFGGIGVDEVRITSDDFNNTNFDTFVGDSVPPNTSPAITIDNADLAYSENSTITQIDSTATLNDADGDADWNSGTLVAQITANNEAADELSIADNVVGNINTSGINLRDNVTTIGTLSAAEGTVTNGTALTITFNASATNALVQQVLRAIHYRNT</sequence>
<name>A0A3B0XPR1_9ZZZZ</name>
<reference evidence="2" key="1">
    <citation type="submission" date="2018-06" db="EMBL/GenBank/DDBJ databases">
        <authorList>
            <person name="Zhirakovskaya E."/>
        </authorList>
    </citation>
    <scope>NUCLEOTIDE SEQUENCE</scope>
</reference>
<proteinExistence type="predicted"/>
<evidence type="ECO:0000313" key="2">
    <source>
        <dbReference type="EMBL" id="VAW58144.1"/>
    </source>
</evidence>
<dbReference type="InterPro" id="IPR025592">
    <property type="entry name" value="DUF4347"/>
</dbReference>
<accession>A0A3B0XPR1</accession>
<gene>
    <name evidence="2" type="ORF">MNBD_GAMMA11-855</name>
</gene>
<dbReference type="AlphaFoldDB" id="A0A3B0XPR1"/>
<feature type="non-terminal residue" evidence="2">
    <location>
        <position position="503"/>
    </location>
</feature>
<organism evidence="2">
    <name type="scientific">hydrothermal vent metagenome</name>
    <dbReference type="NCBI Taxonomy" id="652676"/>
    <lineage>
        <taxon>unclassified sequences</taxon>
        <taxon>metagenomes</taxon>
        <taxon>ecological metagenomes</taxon>
    </lineage>
</organism>
<dbReference type="Pfam" id="PF14252">
    <property type="entry name" value="DUF4347"/>
    <property type="match status" value="1"/>
</dbReference>
<dbReference type="EMBL" id="UOFG01000021">
    <property type="protein sequence ID" value="VAW58144.1"/>
    <property type="molecule type" value="Genomic_DNA"/>
</dbReference>
<feature type="domain" description="DUF4347" evidence="1">
    <location>
        <begin position="65"/>
        <end position="228"/>
    </location>
</feature>
<evidence type="ECO:0000259" key="1">
    <source>
        <dbReference type="Pfam" id="PF14252"/>
    </source>
</evidence>